<dbReference type="AlphaFoldDB" id="A0AB37UEU3"/>
<accession>A0AB37UEU3</accession>
<comment type="caution">
    <text evidence="2">The sequence shown here is derived from an EMBL/GenBank/DDBJ whole genome shotgun (WGS) entry which is preliminary data.</text>
</comment>
<organism evidence="2 3">
    <name type="scientific">Chroococcidiopsis cubana SAG 39.79</name>
    <dbReference type="NCBI Taxonomy" id="388085"/>
    <lineage>
        <taxon>Bacteria</taxon>
        <taxon>Bacillati</taxon>
        <taxon>Cyanobacteriota</taxon>
        <taxon>Cyanophyceae</taxon>
        <taxon>Chroococcidiopsidales</taxon>
        <taxon>Chroococcidiopsidaceae</taxon>
        <taxon>Chroococcidiopsis</taxon>
    </lineage>
</organism>
<name>A0AB37UEU3_9CYAN</name>
<evidence type="ECO:0000259" key="1">
    <source>
        <dbReference type="Pfam" id="PF08722"/>
    </source>
</evidence>
<dbReference type="RefSeq" id="WP_106169305.1">
    <property type="nucleotide sequence ID" value="NZ_JAVKZF010000004.1"/>
</dbReference>
<dbReference type="Pfam" id="PF08722">
    <property type="entry name" value="Tn7_TnsA-like_N"/>
    <property type="match status" value="1"/>
</dbReference>
<evidence type="ECO:0000313" key="3">
    <source>
        <dbReference type="Proteomes" id="UP000282574"/>
    </source>
</evidence>
<dbReference type="InterPro" id="IPR014833">
    <property type="entry name" value="TnsA_N"/>
</dbReference>
<dbReference type="Proteomes" id="UP000282574">
    <property type="component" value="Unassembled WGS sequence"/>
</dbReference>
<protein>
    <recommendedName>
        <fullName evidence="1">TnsA endonuclease N-terminal domain-containing protein</fullName>
    </recommendedName>
</protein>
<proteinExistence type="predicted"/>
<keyword evidence="3" id="KW-1185">Reference proteome</keyword>
<dbReference type="EMBL" id="RSCK01000058">
    <property type="protein sequence ID" value="RUT07967.1"/>
    <property type="molecule type" value="Genomic_DNA"/>
</dbReference>
<sequence>MLDSQEFDNWCQSLHLSQTTATAIAQIRVAAPSRRVQGGRRNVCGNYPSRKMGVTIQFESHRHELARIYELEHNPNILEFYDQPPPIELCYRSKSGRQNRHLYTPDFFIIRTDAAGWEECKSEPDLFRLSKNSPNRYRQEDGQWRCPPGEKYARHLGLYFRVWSSREISWTFQQNFIWLEDYLSLTAQAVDEQICQRIRATVEANPGISLTNLFGQAEFATLDDFYTLIALGYLYVNLDAARLSEPQQVKVFLDREMAIAYERLAEVSAPNGTKKSEK</sequence>
<evidence type="ECO:0000313" key="2">
    <source>
        <dbReference type="EMBL" id="RUT07967.1"/>
    </source>
</evidence>
<feature type="domain" description="TnsA endonuclease N-terminal" evidence="1">
    <location>
        <begin position="74"/>
        <end position="162"/>
    </location>
</feature>
<gene>
    <name evidence="2" type="ORF">DSM107010_49170</name>
</gene>
<reference evidence="2 3" key="1">
    <citation type="journal article" date="2019" name="Genome Biol. Evol.">
        <title>Day and night: Metabolic profiles and evolutionary relationships of six axenic non-marine cyanobacteria.</title>
        <authorList>
            <person name="Will S.E."/>
            <person name="Henke P."/>
            <person name="Boedeker C."/>
            <person name="Huang S."/>
            <person name="Brinkmann H."/>
            <person name="Rohde M."/>
            <person name="Jarek M."/>
            <person name="Friedl T."/>
            <person name="Seufert S."/>
            <person name="Schumacher M."/>
            <person name="Overmann J."/>
            <person name="Neumann-Schaal M."/>
            <person name="Petersen J."/>
        </authorList>
    </citation>
    <scope>NUCLEOTIDE SEQUENCE [LARGE SCALE GENOMIC DNA]</scope>
    <source>
        <strain evidence="2 3">SAG 39.79</strain>
    </source>
</reference>